<organism evidence="11">
    <name type="scientific">Tetraodon nigroviridis</name>
    <name type="common">Spotted green pufferfish</name>
    <name type="synonym">Chelonodon nigroviridis</name>
    <dbReference type="NCBI Taxonomy" id="99883"/>
    <lineage>
        <taxon>Eukaryota</taxon>
        <taxon>Metazoa</taxon>
        <taxon>Chordata</taxon>
        <taxon>Craniata</taxon>
        <taxon>Vertebrata</taxon>
        <taxon>Euteleostomi</taxon>
        <taxon>Actinopterygii</taxon>
        <taxon>Neopterygii</taxon>
        <taxon>Teleostei</taxon>
        <taxon>Neoteleostei</taxon>
        <taxon>Acanthomorphata</taxon>
        <taxon>Eupercaria</taxon>
        <taxon>Tetraodontiformes</taxon>
        <taxon>Tetradontoidea</taxon>
        <taxon>Tetraodontidae</taxon>
        <taxon>Tetraodon</taxon>
    </lineage>
</organism>
<dbReference type="GO" id="GO:0034332">
    <property type="term" value="P:adherens junction organization"/>
    <property type="evidence" value="ECO:0007669"/>
    <property type="project" value="UniProtKB-ARBA"/>
</dbReference>
<dbReference type="AlphaFoldDB" id="Q4TDF1"/>
<protein>
    <submittedName>
        <fullName evidence="11">(spotted green pufferfish) hypothetical protein</fullName>
    </submittedName>
</protein>
<dbReference type="GO" id="GO:0008013">
    <property type="term" value="F:beta-catenin binding"/>
    <property type="evidence" value="ECO:0007669"/>
    <property type="project" value="TreeGrafter"/>
</dbReference>
<dbReference type="PRINTS" id="PR00205">
    <property type="entry name" value="CADHERIN"/>
</dbReference>
<dbReference type="InterPro" id="IPR020894">
    <property type="entry name" value="Cadherin_CS"/>
</dbReference>
<dbReference type="KEGG" id="tng:GSTEN00002829G001"/>
<keyword evidence="6" id="KW-0130">Cell adhesion</keyword>
<dbReference type="GO" id="GO:0005912">
    <property type="term" value="C:adherens junction"/>
    <property type="evidence" value="ECO:0007669"/>
    <property type="project" value="TreeGrafter"/>
</dbReference>
<dbReference type="EMBL" id="CAAE01006302">
    <property type="protein sequence ID" value="CAF89081.1"/>
    <property type="molecule type" value="Genomic_DNA"/>
</dbReference>
<dbReference type="Pfam" id="PF00028">
    <property type="entry name" value="Cadherin"/>
    <property type="match status" value="2"/>
</dbReference>
<dbReference type="GO" id="GO:0016339">
    <property type="term" value="P:calcium-dependent cell-cell adhesion via plasma membrane cell adhesion molecules"/>
    <property type="evidence" value="ECO:0007669"/>
    <property type="project" value="TreeGrafter"/>
</dbReference>
<dbReference type="InterPro" id="IPR015919">
    <property type="entry name" value="Cadherin-like_sf"/>
</dbReference>
<evidence type="ECO:0000256" key="3">
    <source>
        <dbReference type="ARBA" id="ARBA00022723"/>
    </source>
</evidence>
<gene>
    <name evidence="11" type="ORF">GSTENG00002829001</name>
</gene>
<sequence length="252" mass="27383">VQIKSDKIFTGEVIYKLEGPGVDQEPKNLFEIDDKSGVIRSKQPLDREKHSSFTLKAFALSPSGERLENPTTIEIVVLDQNDNRPVFTQSQFVGAVSEFSVPGTSVMSVSATDADDPTTENAILSYSIIGQESLPPNAVTKVMFGINNETGTIYTRDVGLDREVVKSFRLRLQIADMSGQGLTSEGVAIIQVSDINNHAPQFSPAAVSPSWISRVVTMSTSRSLILFFSFAFGGCSTVLKQWKTGRATRSAA</sequence>
<reference evidence="11" key="1">
    <citation type="journal article" date="2004" name="Nature">
        <title>Genome duplication in the teleost fish Tetraodon nigroviridis reveals the early vertebrate proto-karyotype.</title>
        <authorList>
            <person name="Jaillon O."/>
            <person name="Aury J.-M."/>
            <person name="Brunet F."/>
            <person name="Petit J.-L."/>
            <person name="Stange-Thomann N."/>
            <person name="Mauceli E."/>
            <person name="Bouneau L."/>
            <person name="Fischer C."/>
            <person name="Ozouf-Costaz C."/>
            <person name="Bernot A."/>
            <person name="Nicaud S."/>
            <person name="Jaffe D."/>
            <person name="Fisher S."/>
            <person name="Lutfalla G."/>
            <person name="Dossat C."/>
            <person name="Segurens B."/>
            <person name="Dasilva C."/>
            <person name="Salanoubat M."/>
            <person name="Levy M."/>
            <person name="Boudet N."/>
            <person name="Castellano S."/>
            <person name="Anthouard V."/>
            <person name="Jubin C."/>
            <person name="Castelli V."/>
            <person name="Katinka M."/>
            <person name="Vacherie B."/>
            <person name="Biemont C."/>
            <person name="Skalli Z."/>
            <person name="Cattolico L."/>
            <person name="Poulain J."/>
            <person name="De Berardinis V."/>
            <person name="Cruaud C."/>
            <person name="Duprat S."/>
            <person name="Brottier P."/>
            <person name="Coutanceau J.-P."/>
            <person name="Gouzy J."/>
            <person name="Parra G."/>
            <person name="Lardier G."/>
            <person name="Chapple C."/>
            <person name="McKernan K.J."/>
            <person name="McEwan P."/>
            <person name="Bosak S."/>
            <person name="Kellis M."/>
            <person name="Volff J.-N."/>
            <person name="Guigo R."/>
            <person name="Zody M.C."/>
            <person name="Mesirov J."/>
            <person name="Lindblad-Toh K."/>
            <person name="Birren B."/>
            <person name="Nusbaum C."/>
            <person name="Kahn D."/>
            <person name="Robinson-Rechavi M."/>
            <person name="Laudet V."/>
            <person name="Schachter V."/>
            <person name="Quetier F."/>
            <person name="Saurin W."/>
            <person name="Scarpelli C."/>
            <person name="Wincker P."/>
            <person name="Lander E.S."/>
            <person name="Weissenbach J."/>
            <person name="Roest Crollius H."/>
        </authorList>
    </citation>
    <scope>NUCLEOTIDE SEQUENCE [LARGE SCALE GENOMIC DNA]</scope>
</reference>
<dbReference type="GO" id="GO:0007156">
    <property type="term" value="P:homophilic cell adhesion via plasma membrane adhesion molecules"/>
    <property type="evidence" value="ECO:0007669"/>
    <property type="project" value="InterPro"/>
</dbReference>
<dbReference type="InterPro" id="IPR039808">
    <property type="entry name" value="Cadherin"/>
</dbReference>
<dbReference type="SMART" id="SM00112">
    <property type="entry name" value="CA"/>
    <property type="match status" value="2"/>
</dbReference>
<keyword evidence="4" id="KW-0677">Repeat</keyword>
<accession>Q4TDF1</accession>
<dbReference type="GO" id="GO:0044331">
    <property type="term" value="P:cell-cell adhesion mediated by cadherin"/>
    <property type="evidence" value="ECO:0007669"/>
    <property type="project" value="TreeGrafter"/>
</dbReference>
<dbReference type="PROSITE" id="PS00232">
    <property type="entry name" value="CADHERIN_1"/>
    <property type="match status" value="1"/>
</dbReference>
<dbReference type="CDD" id="cd11304">
    <property type="entry name" value="Cadherin_repeat"/>
    <property type="match status" value="2"/>
</dbReference>
<dbReference type="Gene3D" id="2.60.40.60">
    <property type="entry name" value="Cadherins"/>
    <property type="match status" value="2"/>
</dbReference>
<keyword evidence="3" id="KW-0479">Metal-binding</keyword>
<reference evidence="11" key="2">
    <citation type="submission" date="2004-02" db="EMBL/GenBank/DDBJ databases">
        <authorList>
            <consortium name="Genoscope"/>
            <consortium name="Whitehead Institute Centre for Genome Research"/>
        </authorList>
    </citation>
    <scope>NUCLEOTIDE SEQUENCE</scope>
</reference>
<evidence type="ECO:0000256" key="8">
    <source>
        <dbReference type="ARBA" id="ARBA00023180"/>
    </source>
</evidence>
<feature type="non-terminal residue" evidence="11">
    <location>
        <position position="252"/>
    </location>
</feature>
<dbReference type="GO" id="GO:0016342">
    <property type="term" value="C:catenin complex"/>
    <property type="evidence" value="ECO:0007669"/>
    <property type="project" value="TreeGrafter"/>
</dbReference>
<dbReference type="GO" id="GO:0042074">
    <property type="term" value="P:cell migration involved in gastrulation"/>
    <property type="evidence" value="ECO:0007669"/>
    <property type="project" value="UniProtKB-ARBA"/>
</dbReference>
<dbReference type="PROSITE" id="PS50268">
    <property type="entry name" value="CADHERIN_2"/>
    <property type="match status" value="2"/>
</dbReference>
<dbReference type="InterPro" id="IPR002126">
    <property type="entry name" value="Cadherin-like_dom"/>
</dbReference>
<dbReference type="GO" id="GO:0001764">
    <property type="term" value="P:neuron migration"/>
    <property type="evidence" value="ECO:0007669"/>
    <property type="project" value="UniProtKB-ARBA"/>
</dbReference>
<dbReference type="GO" id="GO:0045296">
    <property type="term" value="F:cadherin binding"/>
    <property type="evidence" value="ECO:0007669"/>
    <property type="project" value="TreeGrafter"/>
</dbReference>
<evidence type="ECO:0000256" key="6">
    <source>
        <dbReference type="ARBA" id="ARBA00022889"/>
    </source>
</evidence>
<dbReference type="PANTHER" id="PTHR24027">
    <property type="entry name" value="CADHERIN-23"/>
    <property type="match status" value="1"/>
</dbReference>
<keyword evidence="5 9" id="KW-0106">Calcium</keyword>
<dbReference type="GO" id="GO:0007043">
    <property type="term" value="P:cell-cell junction assembly"/>
    <property type="evidence" value="ECO:0007669"/>
    <property type="project" value="TreeGrafter"/>
</dbReference>
<evidence type="ECO:0000256" key="2">
    <source>
        <dbReference type="ARBA" id="ARBA00022475"/>
    </source>
</evidence>
<dbReference type="GO" id="GO:0030010">
    <property type="term" value="P:establishment of cell polarity"/>
    <property type="evidence" value="ECO:0007669"/>
    <property type="project" value="UniProtKB-ARBA"/>
</dbReference>
<name>Q4TDF1_TETNG</name>
<feature type="domain" description="Cadherin" evidence="10">
    <location>
        <begin position="88"/>
        <end position="202"/>
    </location>
</feature>
<dbReference type="SUPFAM" id="SSF49313">
    <property type="entry name" value="Cadherin-like"/>
    <property type="match status" value="2"/>
</dbReference>
<evidence type="ECO:0000256" key="5">
    <source>
        <dbReference type="ARBA" id="ARBA00022837"/>
    </source>
</evidence>
<dbReference type="FunFam" id="2.60.40.60:FF:000011">
    <property type="entry name" value="Cadherin 1"/>
    <property type="match status" value="1"/>
</dbReference>
<evidence type="ECO:0000259" key="10">
    <source>
        <dbReference type="PROSITE" id="PS50268"/>
    </source>
</evidence>
<evidence type="ECO:0000256" key="9">
    <source>
        <dbReference type="PROSITE-ProRule" id="PRU00043"/>
    </source>
</evidence>
<keyword evidence="8" id="KW-0325">Glycoprotein</keyword>
<keyword evidence="2" id="KW-1003">Cell membrane</keyword>
<dbReference type="GO" id="GO:0001841">
    <property type="term" value="P:neural tube formation"/>
    <property type="evidence" value="ECO:0007669"/>
    <property type="project" value="UniProtKB-ARBA"/>
</dbReference>
<dbReference type="GO" id="GO:0005509">
    <property type="term" value="F:calcium ion binding"/>
    <property type="evidence" value="ECO:0007669"/>
    <property type="project" value="UniProtKB-UniRule"/>
</dbReference>
<dbReference type="FunFam" id="2.60.40.60:FF:000022">
    <property type="entry name" value="Cadherin 2"/>
    <property type="match status" value="1"/>
</dbReference>
<feature type="domain" description="Cadherin" evidence="10">
    <location>
        <begin position="6"/>
        <end position="87"/>
    </location>
</feature>
<evidence type="ECO:0000313" key="11">
    <source>
        <dbReference type="EMBL" id="CAF89081.1"/>
    </source>
</evidence>
<dbReference type="GO" id="GO:0000902">
    <property type="term" value="P:cell morphogenesis"/>
    <property type="evidence" value="ECO:0007669"/>
    <property type="project" value="TreeGrafter"/>
</dbReference>
<evidence type="ECO:0000256" key="7">
    <source>
        <dbReference type="ARBA" id="ARBA00023136"/>
    </source>
</evidence>
<comment type="caution">
    <text evidence="11">The sequence shown here is derived from an EMBL/GenBank/DDBJ whole genome shotgun (WGS) entry which is preliminary data.</text>
</comment>
<dbReference type="OrthoDB" id="6079678at2759"/>
<dbReference type="PANTHER" id="PTHR24027:SF300">
    <property type="entry name" value="CADHERIN-15"/>
    <property type="match status" value="1"/>
</dbReference>
<dbReference type="GO" id="GO:0007398">
    <property type="term" value="P:ectoderm development"/>
    <property type="evidence" value="ECO:0007669"/>
    <property type="project" value="UniProtKB-ARBA"/>
</dbReference>
<evidence type="ECO:0000256" key="4">
    <source>
        <dbReference type="ARBA" id="ARBA00022737"/>
    </source>
</evidence>
<proteinExistence type="predicted"/>
<keyword evidence="7" id="KW-0472">Membrane</keyword>
<dbReference type="GO" id="GO:0007498">
    <property type="term" value="P:mesoderm development"/>
    <property type="evidence" value="ECO:0007669"/>
    <property type="project" value="UniProtKB-ARBA"/>
</dbReference>
<comment type="subcellular location">
    <subcellularLocation>
        <location evidence="1">Cell membrane</location>
    </subcellularLocation>
</comment>
<evidence type="ECO:0000256" key="1">
    <source>
        <dbReference type="ARBA" id="ARBA00004236"/>
    </source>
</evidence>